<dbReference type="EC" id="2.4.99.12" evidence="3 8"/>
<organism evidence="10 11">
    <name type="scientific">Pseudogemmobacter faecipullorum</name>
    <dbReference type="NCBI Taxonomy" id="2755041"/>
    <lineage>
        <taxon>Bacteria</taxon>
        <taxon>Pseudomonadati</taxon>
        <taxon>Pseudomonadota</taxon>
        <taxon>Alphaproteobacteria</taxon>
        <taxon>Rhodobacterales</taxon>
        <taxon>Paracoccaceae</taxon>
        <taxon>Pseudogemmobacter</taxon>
    </lineage>
</organism>
<comment type="function">
    <text evidence="1 8">Involved in lipopolysaccharide (LPS) biosynthesis. Catalyzes the transfer of 3-deoxy-D-manno-octulosonate (Kdo) residue(s) from CMP-Kdo to lipid IV(A), the tetraacyldisaccharide-1,4'-bisphosphate precursor of lipid A.</text>
</comment>
<dbReference type="Proteomes" id="UP001198571">
    <property type="component" value="Unassembled WGS sequence"/>
</dbReference>
<comment type="caution">
    <text evidence="10">The sequence shown here is derived from an EMBL/GenBank/DDBJ whole genome shotgun (WGS) entry which is preliminary data.</text>
</comment>
<keyword evidence="5 8" id="KW-0808">Transferase</keyword>
<reference evidence="10 11" key="1">
    <citation type="submission" date="2020-07" db="EMBL/GenBank/DDBJ databases">
        <title>Pseudogemmobacter sp. nov., isolated from poultry manure in Taiwan.</title>
        <authorList>
            <person name="Lin S.-Y."/>
            <person name="Tang Y.-S."/>
            <person name="Young C.-C."/>
        </authorList>
    </citation>
    <scope>NUCLEOTIDE SEQUENCE [LARGE SCALE GENOMIC DNA]</scope>
    <source>
        <strain evidence="10 11">CC-YST710</strain>
    </source>
</reference>
<dbReference type="RefSeq" id="WP_226933991.1">
    <property type="nucleotide sequence ID" value="NZ_JACDXX010000002.1"/>
</dbReference>
<comment type="similarity">
    <text evidence="8">Belongs to the glycosyltransferase group 1 family.</text>
</comment>
<dbReference type="EMBL" id="JACDXX010000002">
    <property type="protein sequence ID" value="MCB5408827.1"/>
    <property type="molecule type" value="Genomic_DNA"/>
</dbReference>
<dbReference type="PANTHER" id="PTHR42755:SF1">
    <property type="entry name" value="3-DEOXY-D-MANNO-OCTULOSONIC ACID TRANSFERASE, MITOCHONDRIAL-RELATED"/>
    <property type="match status" value="1"/>
</dbReference>
<evidence type="ECO:0000256" key="2">
    <source>
        <dbReference type="ARBA" id="ARBA00004713"/>
    </source>
</evidence>
<keyword evidence="8" id="KW-1003">Cell membrane</keyword>
<gene>
    <name evidence="10" type="ORF">H0485_02235</name>
</gene>
<evidence type="ECO:0000256" key="3">
    <source>
        <dbReference type="ARBA" id="ARBA00012621"/>
    </source>
</evidence>
<evidence type="ECO:0000256" key="8">
    <source>
        <dbReference type="RuleBase" id="RU365103"/>
    </source>
</evidence>
<evidence type="ECO:0000259" key="9">
    <source>
        <dbReference type="Pfam" id="PF04413"/>
    </source>
</evidence>
<evidence type="ECO:0000256" key="6">
    <source>
        <dbReference type="ARBA" id="ARBA00031445"/>
    </source>
</evidence>
<dbReference type="Pfam" id="PF04413">
    <property type="entry name" value="Glycos_transf_N"/>
    <property type="match status" value="1"/>
</dbReference>
<comment type="pathway">
    <text evidence="2 8">Bacterial outer membrane biogenesis; LPS core biosynthesis.</text>
</comment>
<comment type="subcellular location">
    <subcellularLocation>
        <location evidence="8">Cell membrane</location>
    </subcellularLocation>
</comment>
<feature type="domain" description="3-deoxy-D-manno-octulosonic-acid transferase N-terminal" evidence="9">
    <location>
        <begin position="27"/>
        <end position="181"/>
    </location>
</feature>
<dbReference type="PANTHER" id="PTHR42755">
    <property type="entry name" value="3-DEOXY-MANNO-OCTULOSONATE CYTIDYLYLTRANSFERASE"/>
    <property type="match status" value="1"/>
</dbReference>
<evidence type="ECO:0000313" key="11">
    <source>
        <dbReference type="Proteomes" id="UP001198571"/>
    </source>
</evidence>
<dbReference type="InterPro" id="IPR038107">
    <property type="entry name" value="Glycos_transf_N_sf"/>
</dbReference>
<dbReference type="InterPro" id="IPR007507">
    <property type="entry name" value="Glycos_transf_N"/>
</dbReference>
<protein>
    <recommendedName>
        <fullName evidence="4 8">3-deoxy-D-manno-octulosonic acid transferase</fullName>
        <shortName evidence="8">Kdo transferase</shortName>
        <ecNumber evidence="3 8">2.4.99.12</ecNumber>
    </recommendedName>
    <alternativeName>
        <fullName evidence="6 8">Lipid IV(A) 3-deoxy-D-manno-octulosonic acid transferase</fullName>
    </alternativeName>
</protein>
<evidence type="ECO:0000256" key="1">
    <source>
        <dbReference type="ARBA" id="ARBA00003394"/>
    </source>
</evidence>
<keyword evidence="8" id="KW-0448">Lipopolysaccharide biosynthesis</keyword>
<dbReference type="Gene3D" id="3.40.50.11720">
    <property type="entry name" value="3-Deoxy-D-manno-octulosonic-acid transferase, N-terminal domain"/>
    <property type="match status" value="1"/>
</dbReference>
<accession>A0ABS8CHG8</accession>
<evidence type="ECO:0000256" key="5">
    <source>
        <dbReference type="ARBA" id="ARBA00022679"/>
    </source>
</evidence>
<dbReference type="GO" id="GO:0016740">
    <property type="term" value="F:transferase activity"/>
    <property type="evidence" value="ECO:0007669"/>
    <property type="project" value="UniProtKB-KW"/>
</dbReference>
<comment type="catalytic activity">
    <reaction evidence="7 8">
        <text>lipid IVA (E. coli) + CMP-3-deoxy-beta-D-manno-octulosonate = alpha-Kdo-(2-&gt;6)-lipid IVA (E. coli) + CMP + H(+)</text>
        <dbReference type="Rhea" id="RHEA:28066"/>
        <dbReference type="ChEBI" id="CHEBI:15378"/>
        <dbReference type="ChEBI" id="CHEBI:58603"/>
        <dbReference type="ChEBI" id="CHEBI:60364"/>
        <dbReference type="ChEBI" id="CHEBI:60377"/>
        <dbReference type="ChEBI" id="CHEBI:85987"/>
        <dbReference type="EC" id="2.4.99.12"/>
    </reaction>
</comment>
<evidence type="ECO:0000256" key="7">
    <source>
        <dbReference type="ARBA" id="ARBA00049183"/>
    </source>
</evidence>
<keyword evidence="11" id="KW-1185">Reference proteome</keyword>
<keyword evidence="8" id="KW-0472">Membrane</keyword>
<dbReference type="Gene3D" id="3.40.50.2000">
    <property type="entry name" value="Glycogen Phosphorylase B"/>
    <property type="match status" value="1"/>
</dbReference>
<name>A0ABS8CHG8_9RHOB</name>
<evidence type="ECO:0000313" key="10">
    <source>
        <dbReference type="EMBL" id="MCB5408827.1"/>
    </source>
</evidence>
<sequence>MRAPAGRSWWALGGRREPVPAGQHPARPEGSLVWLHVAGPASASGLRELAARLREEQGVAVLMTGARELLPDQGVLRDQMPEESLGDLRSFLTHWSPDAVVLSEGEIRPTLLGELAEREIPVLIADAREPWLAKGSESWIPGVMRRSLVNVHRVFAIDAAAGRAFQKAGAQARRISVSGRLEESSQALPCLEAEREYLADLTVARPVWFAGGVPQAEEDAVMAAHRHALQLAHRLLLVLMPEDPARAGPLARELEEQGFSVSVRSDEQEPDPEIEVYIVAEPAELGLWYRLAPITYIGGGLSGTGLTLNPFAPAALGSALLHGPRPGSFGAPLGRLGAARAARAVASIRDLSEALADLLSPERSARLAGAAWGVVSEGAEVTEDMLKTLAQLIAERQAATGGGR</sequence>
<evidence type="ECO:0000256" key="4">
    <source>
        <dbReference type="ARBA" id="ARBA00019077"/>
    </source>
</evidence>
<proteinExistence type="inferred from homology"/>
<dbReference type="InterPro" id="IPR039901">
    <property type="entry name" value="Kdotransferase"/>
</dbReference>